<evidence type="ECO:0000256" key="7">
    <source>
        <dbReference type="ARBA" id="ARBA00022989"/>
    </source>
</evidence>
<comment type="subcellular location">
    <subcellularLocation>
        <location evidence="1">Mitochondrion inner membrane</location>
        <topology evidence="1">Multi-pass membrane protein</topology>
    </subcellularLocation>
</comment>
<evidence type="ECO:0000256" key="11">
    <source>
        <dbReference type="ARBA" id="ARBA00023136"/>
    </source>
</evidence>
<dbReference type="OrthoDB" id="43906at2759"/>
<dbReference type="Pfam" id="PF00153">
    <property type="entry name" value="Mito_carr"/>
    <property type="match status" value="3"/>
</dbReference>
<accession>A0A7J7K014</accession>
<keyword evidence="4" id="KW-0410">Iron transport</keyword>
<evidence type="ECO:0000256" key="3">
    <source>
        <dbReference type="ARBA" id="ARBA00022448"/>
    </source>
</evidence>
<dbReference type="GO" id="GO:0015093">
    <property type="term" value="F:ferrous iron transmembrane transporter activity"/>
    <property type="evidence" value="ECO:0007669"/>
    <property type="project" value="TreeGrafter"/>
</dbReference>
<dbReference type="InterPro" id="IPR018108">
    <property type="entry name" value="MCP_transmembrane"/>
</dbReference>
<keyword evidence="3 13" id="KW-0813">Transport</keyword>
<evidence type="ECO:0000256" key="9">
    <source>
        <dbReference type="ARBA" id="ARBA00023065"/>
    </source>
</evidence>
<dbReference type="FunFam" id="1.50.40.10:FF:000029">
    <property type="entry name" value="Solute carrier family 25 member 28"/>
    <property type="match status" value="1"/>
</dbReference>
<evidence type="ECO:0000313" key="14">
    <source>
        <dbReference type="EMBL" id="KAF6031533.1"/>
    </source>
</evidence>
<evidence type="ECO:0000256" key="5">
    <source>
        <dbReference type="ARBA" id="ARBA00022692"/>
    </source>
</evidence>
<evidence type="ECO:0000256" key="13">
    <source>
        <dbReference type="RuleBase" id="RU000488"/>
    </source>
</evidence>
<keyword evidence="15" id="KW-1185">Reference proteome</keyword>
<evidence type="ECO:0000256" key="4">
    <source>
        <dbReference type="ARBA" id="ARBA00022496"/>
    </source>
</evidence>
<sequence length="337" mass="36819">MESGGLDIGDYEALPDNISASTHMIAGATAGITEHCIMYPVDCIKTRMQALNPHTSANYNSITQAMRSITVKEGFGRAWHGMPAVIAGAGPAHAMYFACYEKVKWILSERKQSNVMATIAAGSCATLFHDGLMVPADVIKQRMQMYNSPYKNSLECATVIIRTEGVRALFRSYSTQLAMNIPFQIVHFSVYEQAQNLLNYDREYKPVSHIVSGAVAGSTAALITNPLDVCKTLLNTQEVCCHSGKSVDRGMVQAVKTVIACKGYQGFFRGAKARMIFQMPSAAISWSVYEFFKYLIGGQKLLSGENLDDQHESIALPTPRKASSIIAPVYANDSKSS</sequence>
<evidence type="ECO:0000256" key="2">
    <source>
        <dbReference type="ARBA" id="ARBA00006375"/>
    </source>
</evidence>
<dbReference type="GO" id="GO:0048250">
    <property type="term" value="P:iron import into the mitochondrion"/>
    <property type="evidence" value="ECO:0007669"/>
    <property type="project" value="TreeGrafter"/>
</dbReference>
<keyword evidence="10" id="KW-0496">Mitochondrion</keyword>
<dbReference type="Proteomes" id="UP000593567">
    <property type="component" value="Unassembled WGS sequence"/>
</dbReference>
<organism evidence="14 15">
    <name type="scientific">Bugula neritina</name>
    <name type="common">Brown bryozoan</name>
    <name type="synonym">Sertularia neritina</name>
    <dbReference type="NCBI Taxonomy" id="10212"/>
    <lineage>
        <taxon>Eukaryota</taxon>
        <taxon>Metazoa</taxon>
        <taxon>Spiralia</taxon>
        <taxon>Lophotrochozoa</taxon>
        <taxon>Bryozoa</taxon>
        <taxon>Gymnolaemata</taxon>
        <taxon>Cheilostomatida</taxon>
        <taxon>Flustrina</taxon>
        <taxon>Buguloidea</taxon>
        <taxon>Bugulidae</taxon>
        <taxon>Bugula</taxon>
    </lineage>
</organism>
<evidence type="ECO:0000256" key="10">
    <source>
        <dbReference type="ARBA" id="ARBA00023128"/>
    </source>
</evidence>
<feature type="repeat" description="Solcar" evidence="12">
    <location>
        <begin position="204"/>
        <end position="295"/>
    </location>
</feature>
<comment type="similarity">
    <text evidence="2 13">Belongs to the mitochondrial carrier (TC 2.A.29) family.</text>
</comment>
<dbReference type="PANTHER" id="PTHR45758">
    <property type="entry name" value="MITOFERRIN-1-RELATED"/>
    <property type="match status" value="1"/>
</dbReference>
<dbReference type="EMBL" id="VXIV02001593">
    <property type="protein sequence ID" value="KAF6031533.1"/>
    <property type="molecule type" value="Genomic_DNA"/>
</dbReference>
<keyword evidence="9" id="KW-0406">Ion transport</keyword>
<evidence type="ECO:0000256" key="1">
    <source>
        <dbReference type="ARBA" id="ARBA00004448"/>
    </source>
</evidence>
<keyword evidence="7" id="KW-1133">Transmembrane helix</keyword>
<evidence type="ECO:0000256" key="8">
    <source>
        <dbReference type="ARBA" id="ARBA00023004"/>
    </source>
</evidence>
<dbReference type="SUPFAM" id="SSF103506">
    <property type="entry name" value="Mitochondrial carrier"/>
    <property type="match status" value="1"/>
</dbReference>
<proteinExistence type="inferred from homology"/>
<protein>
    <submittedName>
        <fullName evidence="14">SLC25A37</fullName>
    </submittedName>
</protein>
<comment type="caution">
    <text evidence="14">The sequence shown here is derived from an EMBL/GenBank/DDBJ whole genome shotgun (WGS) entry which is preliminary data.</text>
</comment>
<gene>
    <name evidence="14" type="ORF">EB796_010165</name>
</gene>
<evidence type="ECO:0000256" key="12">
    <source>
        <dbReference type="PROSITE-ProRule" id="PRU00282"/>
    </source>
</evidence>
<dbReference type="AlphaFoldDB" id="A0A7J7K014"/>
<evidence type="ECO:0000256" key="6">
    <source>
        <dbReference type="ARBA" id="ARBA00022792"/>
    </source>
</evidence>
<keyword evidence="6" id="KW-0999">Mitochondrion inner membrane</keyword>
<evidence type="ECO:0000313" key="15">
    <source>
        <dbReference type="Proteomes" id="UP000593567"/>
    </source>
</evidence>
<dbReference type="InterPro" id="IPR023395">
    <property type="entry name" value="MCP_dom_sf"/>
</dbReference>
<feature type="repeat" description="Solcar" evidence="12">
    <location>
        <begin position="113"/>
        <end position="197"/>
    </location>
</feature>
<dbReference type="PROSITE" id="PS50920">
    <property type="entry name" value="SOLCAR"/>
    <property type="match status" value="3"/>
</dbReference>
<keyword evidence="11 12" id="KW-0472">Membrane</keyword>
<keyword evidence="5 12" id="KW-0812">Transmembrane</keyword>
<name>A0A7J7K014_BUGNE</name>
<feature type="repeat" description="Solcar" evidence="12">
    <location>
        <begin position="18"/>
        <end position="106"/>
    </location>
</feature>
<dbReference type="Gene3D" id="1.50.40.10">
    <property type="entry name" value="Mitochondrial carrier domain"/>
    <property type="match status" value="2"/>
</dbReference>
<dbReference type="GO" id="GO:0005743">
    <property type="term" value="C:mitochondrial inner membrane"/>
    <property type="evidence" value="ECO:0007669"/>
    <property type="project" value="UniProtKB-SubCell"/>
</dbReference>
<dbReference type="PANTHER" id="PTHR45758:SF20">
    <property type="entry name" value="MITOFERRIN-2"/>
    <property type="match status" value="1"/>
</dbReference>
<reference evidence="14" key="1">
    <citation type="submission" date="2020-06" db="EMBL/GenBank/DDBJ databases">
        <title>Draft genome of Bugula neritina, a colonial animal packing powerful symbionts and potential medicines.</title>
        <authorList>
            <person name="Rayko M."/>
        </authorList>
    </citation>
    <scope>NUCLEOTIDE SEQUENCE [LARGE SCALE GENOMIC DNA]</scope>
    <source>
        <strain evidence="14">Kwan_BN1</strain>
    </source>
</reference>
<keyword evidence="8" id="KW-0408">Iron</keyword>